<dbReference type="SUPFAM" id="SSF52540">
    <property type="entry name" value="P-loop containing nucleoside triphosphate hydrolases"/>
    <property type="match status" value="1"/>
</dbReference>
<evidence type="ECO:0000256" key="5">
    <source>
        <dbReference type="ARBA" id="ARBA00022741"/>
    </source>
</evidence>
<dbReference type="GO" id="GO:0016887">
    <property type="term" value="F:ATP hydrolysis activity"/>
    <property type="evidence" value="ECO:0007669"/>
    <property type="project" value="InterPro"/>
</dbReference>
<dbReference type="InterPro" id="IPR003439">
    <property type="entry name" value="ABC_transporter-like_ATP-bd"/>
</dbReference>
<keyword evidence="7 14" id="KW-0067">ATP-binding</keyword>
<evidence type="ECO:0000256" key="4">
    <source>
        <dbReference type="ARBA" id="ARBA00022692"/>
    </source>
</evidence>
<name>A0A1I3HTT7_9SPHI</name>
<feature type="domain" description="Peptidase C39" evidence="13">
    <location>
        <begin position="9"/>
        <end position="128"/>
    </location>
</feature>
<dbReference type="Gene3D" id="3.90.70.10">
    <property type="entry name" value="Cysteine proteinases"/>
    <property type="match status" value="1"/>
</dbReference>
<dbReference type="InterPro" id="IPR003593">
    <property type="entry name" value="AAA+_ATPase"/>
</dbReference>
<dbReference type="Pfam" id="PF03412">
    <property type="entry name" value="Peptidase_C39"/>
    <property type="match status" value="1"/>
</dbReference>
<evidence type="ECO:0000259" key="11">
    <source>
        <dbReference type="PROSITE" id="PS50893"/>
    </source>
</evidence>
<feature type="transmembrane region" description="Helical" evidence="10">
    <location>
        <begin position="278"/>
        <end position="302"/>
    </location>
</feature>
<dbReference type="SMART" id="SM00382">
    <property type="entry name" value="AAA"/>
    <property type="match status" value="1"/>
</dbReference>
<dbReference type="PROSITE" id="PS00211">
    <property type="entry name" value="ABC_TRANSPORTER_1"/>
    <property type="match status" value="1"/>
</dbReference>
<keyword evidence="4 10" id="KW-0812">Transmembrane</keyword>
<dbReference type="InterPro" id="IPR011527">
    <property type="entry name" value="ABC1_TM_dom"/>
</dbReference>
<protein>
    <submittedName>
        <fullName evidence="14">ATP-binding cassette, subfamily B</fullName>
    </submittedName>
</protein>
<reference evidence="14 15" key="1">
    <citation type="submission" date="2016-10" db="EMBL/GenBank/DDBJ databases">
        <authorList>
            <person name="de Groot N.N."/>
        </authorList>
    </citation>
    <scope>NUCLEOTIDE SEQUENCE [LARGE SCALE GENOMIC DNA]</scope>
    <source>
        <strain evidence="14 15">RK1</strain>
    </source>
</reference>
<gene>
    <name evidence="14" type="ORF">SAMN05444682_103484</name>
</gene>
<dbReference type="Gene3D" id="3.40.50.300">
    <property type="entry name" value="P-loop containing nucleotide triphosphate hydrolases"/>
    <property type="match status" value="1"/>
</dbReference>
<proteinExistence type="predicted"/>
<dbReference type="STRING" id="1477437.SAMN05444682_103484"/>
<keyword evidence="9 10" id="KW-0472">Membrane</keyword>
<dbReference type="PROSITE" id="PS50990">
    <property type="entry name" value="PEPTIDASE_C39"/>
    <property type="match status" value="1"/>
</dbReference>
<dbReference type="Pfam" id="PF00664">
    <property type="entry name" value="ABC_membrane"/>
    <property type="match status" value="1"/>
</dbReference>
<dbReference type="Gene3D" id="1.20.1560.10">
    <property type="entry name" value="ABC transporter type 1, transmembrane domain"/>
    <property type="match status" value="1"/>
</dbReference>
<dbReference type="PANTHER" id="PTHR43394">
    <property type="entry name" value="ATP-DEPENDENT PERMEASE MDL1, MITOCHONDRIAL"/>
    <property type="match status" value="1"/>
</dbReference>
<dbReference type="GO" id="GO:0008233">
    <property type="term" value="F:peptidase activity"/>
    <property type="evidence" value="ECO:0007669"/>
    <property type="project" value="InterPro"/>
</dbReference>
<dbReference type="GO" id="GO:0015421">
    <property type="term" value="F:ABC-type oligopeptide transporter activity"/>
    <property type="evidence" value="ECO:0007669"/>
    <property type="project" value="TreeGrafter"/>
</dbReference>
<keyword evidence="2" id="KW-0813">Transport</keyword>
<dbReference type="InterPro" id="IPR017871">
    <property type="entry name" value="ABC_transporter-like_CS"/>
</dbReference>
<dbReference type="GO" id="GO:0005886">
    <property type="term" value="C:plasma membrane"/>
    <property type="evidence" value="ECO:0007669"/>
    <property type="project" value="UniProtKB-SubCell"/>
</dbReference>
<dbReference type="FunFam" id="3.40.50.300:FF:000221">
    <property type="entry name" value="Multidrug ABC transporter ATP-binding protein"/>
    <property type="match status" value="1"/>
</dbReference>
<evidence type="ECO:0000256" key="10">
    <source>
        <dbReference type="SAM" id="Phobius"/>
    </source>
</evidence>
<evidence type="ECO:0000256" key="3">
    <source>
        <dbReference type="ARBA" id="ARBA00022475"/>
    </source>
</evidence>
<feature type="transmembrane region" description="Helical" evidence="10">
    <location>
        <begin position="202"/>
        <end position="223"/>
    </location>
</feature>
<feature type="transmembrane region" description="Helical" evidence="10">
    <location>
        <begin position="168"/>
        <end position="190"/>
    </location>
</feature>
<keyword evidence="3" id="KW-1003">Cell membrane</keyword>
<dbReference type="PROSITE" id="PS50893">
    <property type="entry name" value="ABC_TRANSPORTER_2"/>
    <property type="match status" value="1"/>
</dbReference>
<evidence type="ECO:0000313" key="15">
    <source>
        <dbReference type="Proteomes" id="UP000198670"/>
    </source>
</evidence>
<comment type="subcellular location">
    <subcellularLocation>
        <location evidence="1">Cell membrane</location>
        <topology evidence="1">Multi-pass membrane protein</topology>
    </subcellularLocation>
</comment>
<evidence type="ECO:0000256" key="7">
    <source>
        <dbReference type="ARBA" id="ARBA00022840"/>
    </source>
</evidence>
<evidence type="ECO:0000313" key="14">
    <source>
        <dbReference type="EMBL" id="SFI38940.1"/>
    </source>
</evidence>
<dbReference type="CDD" id="cd02418">
    <property type="entry name" value="Peptidase_C39B"/>
    <property type="match status" value="1"/>
</dbReference>
<evidence type="ECO:0000256" key="6">
    <source>
        <dbReference type="ARBA" id="ARBA00022801"/>
    </source>
</evidence>
<organism evidence="14 15">
    <name type="scientific">Parapedobacter indicus</name>
    <dbReference type="NCBI Taxonomy" id="1477437"/>
    <lineage>
        <taxon>Bacteria</taxon>
        <taxon>Pseudomonadati</taxon>
        <taxon>Bacteroidota</taxon>
        <taxon>Sphingobacteriia</taxon>
        <taxon>Sphingobacteriales</taxon>
        <taxon>Sphingobacteriaceae</taxon>
        <taxon>Parapedobacter</taxon>
    </lineage>
</organism>
<dbReference type="GO" id="GO:0006508">
    <property type="term" value="P:proteolysis"/>
    <property type="evidence" value="ECO:0007669"/>
    <property type="project" value="InterPro"/>
</dbReference>
<evidence type="ECO:0000259" key="12">
    <source>
        <dbReference type="PROSITE" id="PS50929"/>
    </source>
</evidence>
<evidence type="ECO:0000256" key="8">
    <source>
        <dbReference type="ARBA" id="ARBA00022989"/>
    </source>
</evidence>
<dbReference type="Proteomes" id="UP000198670">
    <property type="component" value="Unassembled WGS sequence"/>
</dbReference>
<feature type="domain" description="ABC transporter" evidence="11">
    <location>
        <begin position="485"/>
        <end position="721"/>
    </location>
</feature>
<dbReference type="PANTHER" id="PTHR43394:SF1">
    <property type="entry name" value="ATP-BINDING CASSETTE SUB-FAMILY B MEMBER 10, MITOCHONDRIAL"/>
    <property type="match status" value="1"/>
</dbReference>
<dbReference type="InterPro" id="IPR005074">
    <property type="entry name" value="Peptidase_C39"/>
</dbReference>
<dbReference type="Pfam" id="PF00005">
    <property type="entry name" value="ABC_tran"/>
    <property type="match status" value="1"/>
</dbReference>
<dbReference type="AlphaFoldDB" id="A0A1I3HTT7"/>
<dbReference type="CDD" id="cd18571">
    <property type="entry name" value="ABC_6TM_peptidase_like"/>
    <property type="match status" value="1"/>
</dbReference>
<dbReference type="EMBL" id="FOQO01000003">
    <property type="protein sequence ID" value="SFI38940.1"/>
    <property type="molecule type" value="Genomic_DNA"/>
</dbReference>
<dbReference type="InterPro" id="IPR027417">
    <property type="entry name" value="P-loop_NTPase"/>
</dbReference>
<dbReference type="OrthoDB" id="9760358at2"/>
<keyword evidence="6" id="KW-0378">Hydrolase</keyword>
<evidence type="ECO:0000256" key="9">
    <source>
        <dbReference type="ARBA" id="ARBA00023136"/>
    </source>
</evidence>
<dbReference type="GO" id="GO:0005524">
    <property type="term" value="F:ATP binding"/>
    <property type="evidence" value="ECO:0007669"/>
    <property type="project" value="UniProtKB-KW"/>
</dbReference>
<evidence type="ECO:0000256" key="1">
    <source>
        <dbReference type="ARBA" id="ARBA00004651"/>
    </source>
</evidence>
<accession>A0A1I3HTT7</accession>
<keyword evidence="15" id="KW-1185">Reference proteome</keyword>
<feature type="transmembrane region" description="Helical" evidence="10">
    <location>
        <begin position="308"/>
        <end position="327"/>
    </location>
</feature>
<sequence length="727" mass="82713">MLHFRHYQQQDEMDCGATSLRMICKYYGRNMDIYRLRQLCQTTNRGVNLLGVSEAAEKVGFRTQGVKLTLDQLSEIPLPCVLHWRQNHFVVLYKVSKGYYHIADPATGKRRLTAKEFKNNWFAHSELHNGISLLLTPTPQFYDLDEKEENKELQWGAVFQYFSAYRKLFVQLVLGLMAGTILQLIAPYLTQSVVDIGINTRNINFIHLILIAQLSLFIGQVGVDFIRSWILLHISTRVNISVLTDLLIKLMKLPMKFFETKTTGDIMQRMADQQRIEAFLTGSTLSTLFSMVNLVVFGFILAFYNAGIFFIFLVGTILYTGWILMFLKRRGELDQRRFTVSSENQTHIVELVHSIQEIKLNNSERQKRWLWEGIQARLFRFKVKSLALAQYQQAGSMAINQLKNIVITFLSAKAVIDGDLTLGGMVAIQYIVGMVSSPIEQLLGFIQSYQDAKISLERINEIYREEDEEPVENDWLRELPGNKDITLNAITFRYPGAGNEPVLNNVDMMFPEGKTTAIVGMSGSGKSTVLKLILRFFEPESGIIDIGGTNLYNIGFSTWRGSCGVVMQDGFIFADTIENNIAVGDEYPDREKVERAIRVANLDDFIREQPFGLKTKIGTAGKGISQGQRQRLLIARAVYKDPHYILFDEATNALDANNERVIIDNLRSFLKGRTAIIVAHRLSTVSHADNIVVLDKGRVAEQGTHLELAERRGEYFRLVKNQLELGN</sequence>
<dbReference type="RefSeq" id="WP_090626236.1">
    <property type="nucleotide sequence ID" value="NZ_FOQO01000003.1"/>
</dbReference>
<dbReference type="PROSITE" id="PS50929">
    <property type="entry name" value="ABC_TM1F"/>
    <property type="match status" value="1"/>
</dbReference>
<feature type="domain" description="ABC transmembrane type-1" evidence="12">
    <location>
        <begin position="172"/>
        <end position="451"/>
    </location>
</feature>
<dbReference type="SUPFAM" id="SSF90123">
    <property type="entry name" value="ABC transporter transmembrane region"/>
    <property type="match status" value="1"/>
</dbReference>
<keyword evidence="8 10" id="KW-1133">Transmembrane helix</keyword>
<dbReference type="InterPro" id="IPR036640">
    <property type="entry name" value="ABC1_TM_sf"/>
</dbReference>
<evidence type="ECO:0000259" key="13">
    <source>
        <dbReference type="PROSITE" id="PS50990"/>
    </source>
</evidence>
<keyword evidence="5" id="KW-0547">Nucleotide-binding</keyword>
<dbReference type="InterPro" id="IPR039421">
    <property type="entry name" value="Type_1_exporter"/>
</dbReference>
<evidence type="ECO:0000256" key="2">
    <source>
        <dbReference type="ARBA" id="ARBA00022448"/>
    </source>
</evidence>